<dbReference type="AlphaFoldDB" id="A0A2G9QGX4"/>
<feature type="compositionally biased region" description="Polar residues" evidence="6">
    <location>
        <begin position="432"/>
        <end position="448"/>
    </location>
</feature>
<protein>
    <recommendedName>
        <fullName evidence="7">Cytoskeleton-associated protein 2 C-terminal domain-containing protein</fullName>
    </recommendedName>
</protein>
<evidence type="ECO:0000256" key="5">
    <source>
        <dbReference type="ARBA" id="ARBA00023212"/>
    </source>
</evidence>
<dbReference type="GO" id="GO:0007026">
    <property type="term" value="P:negative regulation of microtubule depolymerization"/>
    <property type="evidence" value="ECO:0007669"/>
    <property type="project" value="TreeGrafter"/>
</dbReference>
<evidence type="ECO:0000256" key="6">
    <source>
        <dbReference type="SAM" id="MobiDB-lite"/>
    </source>
</evidence>
<keyword evidence="4" id="KW-0597">Phosphoprotein</keyword>
<feature type="compositionally biased region" description="Low complexity" evidence="6">
    <location>
        <begin position="411"/>
        <end position="422"/>
    </location>
</feature>
<evidence type="ECO:0000313" key="9">
    <source>
        <dbReference type="Proteomes" id="UP000228934"/>
    </source>
</evidence>
<proteinExistence type="inferred from homology"/>
<dbReference type="GO" id="GO:0015630">
    <property type="term" value="C:microtubule cytoskeleton"/>
    <property type="evidence" value="ECO:0007669"/>
    <property type="project" value="TreeGrafter"/>
</dbReference>
<keyword evidence="3" id="KW-0963">Cytoplasm</keyword>
<dbReference type="InterPro" id="IPR029197">
    <property type="entry name" value="CKAP2_C"/>
</dbReference>
<comment type="similarity">
    <text evidence="2">Belongs to the CKAP2 family.</text>
</comment>
<feature type="region of interest" description="Disordered" evidence="6">
    <location>
        <begin position="363"/>
        <end position="448"/>
    </location>
</feature>
<feature type="non-terminal residue" evidence="8">
    <location>
        <position position="448"/>
    </location>
</feature>
<evidence type="ECO:0000313" key="8">
    <source>
        <dbReference type="EMBL" id="PIO14872.1"/>
    </source>
</evidence>
<organism evidence="8 9">
    <name type="scientific">Aquarana catesbeiana</name>
    <name type="common">American bullfrog</name>
    <name type="synonym">Rana catesbeiana</name>
    <dbReference type="NCBI Taxonomy" id="8400"/>
    <lineage>
        <taxon>Eukaryota</taxon>
        <taxon>Metazoa</taxon>
        <taxon>Chordata</taxon>
        <taxon>Craniata</taxon>
        <taxon>Vertebrata</taxon>
        <taxon>Euteleostomi</taxon>
        <taxon>Amphibia</taxon>
        <taxon>Batrachia</taxon>
        <taxon>Anura</taxon>
        <taxon>Neobatrachia</taxon>
        <taxon>Ranoidea</taxon>
        <taxon>Ranidae</taxon>
        <taxon>Aquarana</taxon>
    </lineage>
</organism>
<evidence type="ECO:0000256" key="2">
    <source>
        <dbReference type="ARBA" id="ARBA00009468"/>
    </source>
</evidence>
<name>A0A2G9QGX4_AQUCT</name>
<accession>A0A2G9QGX4</accession>
<evidence type="ECO:0000256" key="1">
    <source>
        <dbReference type="ARBA" id="ARBA00004245"/>
    </source>
</evidence>
<comment type="subcellular location">
    <subcellularLocation>
        <location evidence="1">Cytoplasm</location>
        <location evidence="1">Cytoskeleton</location>
    </subcellularLocation>
</comment>
<feature type="compositionally biased region" description="Basic and acidic residues" evidence="6">
    <location>
        <begin position="363"/>
        <end position="389"/>
    </location>
</feature>
<sequence length="448" mass="49987">MTFSQSFLKTKTLKKRELKDGKQKEESAKAEQKPAVKPVLGAYRGKIVQSKINSFRQPSETTSDKSAAPELKTIKQRAATKPNIPATRKPIVRPSSVNDMKPKPKVPPVTSQVKTSTIKSKAQPGTTRRATHVIPTTIKSKAQPGTTRATHVIPTTTIKSKAQPGTTRATHVIPTASLQTKASSTAVTKSNVSHVTIRRTTHILNHKKSLGENVPLEPEVQKKGSDLAGMQSKKRVTIGPVSILPSHQRPSIVGKYPRVNETAEERKARLSQWRASKGKVMKRPPSVAPLSTFKVQKDEPVIKSEPEEPKEEPRQLFWATMAEEDEREWFTLKVNQIFAECQKLIDEPLEELRAILANTLEQLKTEPGETQKEIEEEAQEVKDEVKPEPEDSTMTEKRKKGRRRAMKFEPKSPSTPEKPSNSRGTPEKGEDTSSVIRFNITTTPHLEK</sequence>
<dbReference type="PANTHER" id="PTHR16076">
    <property type="entry name" value="CYTOSKELETON ASSOCIATED PROTEIN 2-RELATED"/>
    <property type="match status" value="1"/>
</dbReference>
<feature type="compositionally biased region" description="Polar residues" evidence="6">
    <location>
        <begin position="51"/>
        <end position="65"/>
    </location>
</feature>
<feature type="compositionally biased region" description="Basic and acidic residues" evidence="6">
    <location>
        <begin position="15"/>
        <end position="34"/>
    </location>
</feature>
<evidence type="ECO:0000259" key="7">
    <source>
        <dbReference type="Pfam" id="PF15297"/>
    </source>
</evidence>
<feature type="domain" description="Cytoskeleton-associated protein 2 C-terminal" evidence="7">
    <location>
        <begin position="252"/>
        <end position="347"/>
    </location>
</feature>
<dbReference type="EMBL" id="KV994702">
    <property type="protein sequence ID" value="PIO14872.1"/>
    <property type="molecule type" value="Genomic_DNA"/>
</dbReference>
<evidence type="ECO:0000256" key="4">
    <source>
        <dbReference type="ARBA" id="ARBA00022553"/>
    </source>
</evidence>
<dbReference type="OrthoDB" id="9945093at2759"/>
<dbReference type="Proteomes" id="UP000228934">
    <property type="component" value="Unassembled WGS sequence"/>
</dbReference>
<keyword evidence="5" id="KW-0206">Cytoskeleton</keyword>
<keyword evidence="9" id="KW-1185">Reference proteome</keyword>
<dbReference type="PANTHER" id="PTHR16076:SF8">
    <property type="entry name" value="CYTOSKELETON-ASSOCIATED PROTEIN 2"/>
    <property type="match status" value="1"/>
</dbReference>
<dbReference type="InterPro" id="IPR026165">
    <property type="entry name" value="CKAP2_fam"/>
</dbReference>
<dbReference type="Pfam" id="PF15297">
    <property type="entry name" value="CKAP2_C"/>
    <property type="match status" value="1"/>
</dbReference>
<gene>
    <name evidence="8" type="ORF">AB205_0218290</name>
</gene>
<evidence type="ECO:0000256" key="3">
    <source>
        <dbReference type="ARBA" id="ARBA00022490"/>
    </source>
</evidence>
<feature type="compositionally biased region" description="Polar residues" evidence="6">
    <location>
        <begin position="109"/>
        <end position="128"/>
    </location>
</feature>
<feature type="region of interest" description="Disordered" evidence="6">
    <location>
        <begin position="1"/>
        <end position="37"/>
    </location>
</feature>
<feature type="region of interest" description="Disordered" evidence="6">
    <location>
        <begin position="51"/>
        <end position="130"/>
    </location>
</feature>
<reference evidence="9" key="1">
    <citation type="journal article" date="2017" name="Nat. Commun.">
        <title>The North American bullfrog draft genome provides insight into hormonal regulation of long noncoding RNA.</title>
        <authorList>
            <person name="Hammond S.A."/>
            <person name="Warren R.L."/>
            <person name="Vandervalk B.P."/>
            <person name="Kucuk E."/>
            <person name="Khan H."/>
            <person name="Gibb E.A."/>
            <person name="Pandoh P."/>
            <person name="Kirk H."/>
            <person name="Zhao Y."/>
            <person name="Jones M."/>
            <person name="Mungall A.J."/>
            <person name="Coope R."/>
            <person name="Pleasance S."/>
            <person name="Moore R.A."/>
            <person name="Holt R.A."/>
            <person name="Round J.M."/>
            <person name="Ohora S."/>
            <person name="Walle B.V."/>
            <person name="Veldhoen N."/>
            <person name="Helbing C.C."/>
            <person name="Birol I."/>
        </authorList>
    </citation>
    <scope>NUCLEOTIDE SEQUENCE [LARGE SCALE GENOMIC DNA]</scope>
</reference>